<dbReference type="RefSeq" id="WP_345481502.1">
    <property type="nucleotide sequence ID" value="NZ_BAABLP010000005.1"/>
</dbReference>
<gene>
    <name evidence="3" type="ORF">GCM10025783_24230</name>
</gene>
<evidence type="ECO:0000313" key="3">
    <source>
        <dbReference type="EMBL" id="GAA4750922.1"/>
    </source>
</evidence>
<dbReference type="Pfam" id="PF01243">
    <property type="entry name" value="PNPOx_N"/>
    <property type="match status" value="1"/>
</dbReference>
<dbReference type="PANTHER" id="PTHR35176:SF1">
    <property type="entry name" value="F420H(2)-DEPENDENT BILIVERDIN REDUCTASE"/>
    <property type="match status" value="1"/>
</dbReference>
<feature type="domain" description="Pyridoxamine 5'-phosphate oxidase N-terminal" evidence="2">
    <location>
        <begin position="19"/>
        <end position="128"/>
    </location>
</feature>
<evidence type="ECO:0000259" key="2">
    <source>
        <dbReference type="Pfam" id="PF01243"/>
    </source>
</evidence>
<name>A0ABP8ZA55_9MICO</name>
<sequence>MTGPEPASAWARLNADGLAFLHERHLAVLSTLGAGGRIHAVPVGFTVDQGLIRVITSVSSQKVRNVQRDPTCSLTQVDGRRWITVQGDAEVVSGAGDVADAEALYESRYRRPRPNPERVVLLVRATRILADSTLRAF</sequence>
<accession>A0ABP8ZA55</accession>
<reference evidence="4" key="1">
    <citation type="journal article" date="2019" name="Int. J. Syst. Evol. Microbiol.">
        <title>The Global Catalogue of Microorganisms (GCM) 10K type strain sequencing project: providing services to taxonomists for standard genome sequencing and annotation.</title>
        <authorList>
            <consortium name="The Broad Institute Genomics Platform"/>
            <consortium name="The Broad Institute Genome Sequencing Center for Infectious Disease"/>
            <person name="Wu L."/>
            <person name="Ma J."/>
        </authorList>
    </citation>
    <scope>NUCLEOTIDE SEQUENCE [LARGE SCALE GENOMIC DNA]</scope>
    <source>
        <strain evidence="4">JCM 19015</strain>
    </source>
</reference>
<dbReference type="PANTHER" id="PTHR35176">
    <property type="entry name" value="HEME OXYGENASE HI_0854-RELATED"/>
    <property type="match status" value="1"/>
</dbReference>
<dbReference type="EMBL" id="BAABLP010000005">
    <property type="protein sequence ID" value="GAA4750922.1"/>
    <property type="molecule type" value="Genomic_DNA"/>
</dbReference>
<dbReference type="InterPro" id="IPR011576">
    <property type="entry name" value="Pyridox_Oxase_N"/>
</dbReference>
<keyword evidence="4" id="KW-1185">Reference proteome</keyword>
<dbReference type="Gene3D" id="2.30.110.10">
    <property type="entry name" value="Electron Transport, Fmn-binding Protein, Chain A"/>
    <property type="match status" value="1"/>
</dbReference>
<dbReference type="InterPro" id="IPR019920">
    <property type="entry name" value="F420-binding_dom_put"/>
</dbReference>
<protein>
    <submittedName>
        <fullName evidence="3">F420-dependent biliverdin reductase</fullName>
    </submittedName>
</protein>
<comment type="caution">
    <text evidence="3">The sequence shown here is derived from an EMBL/GenBank/DDBJ whole genome shotgun (WGS) entry which is preliminary data.</text>
</comment>
<dbReference type="Proteomes" id="UP001500121">
    <property type="component" value="Unassembled WGS sequence"/>
</dbReference>
<keyword evidence="1" id="KW-0560">Oxidoreductase</keyword>
<dbReference type="NCBIfam" id="TIGR03618">
    <property type="entry name" value="Rv1155_F420"/>
    <property type="match status" value="1"/>
</dbReference>
<dbReference type="InterPro" id="IPR012349">
    <property type="entry name" value="Split_barrel_FMN-bd"/>
</dbReference>
<evidence type="ECO:0000313" key="4">
    <source>
        <dbReference type="Proteomes" id="UP001500121"/>
    </source>
</evidence>
<proteinExistence type="predicted"/>
<dbReference type="InterPro" id="IPR052019">
    <property type="entry name" value="F420H2_bilvrd_red/Heme_oxyg"/>
</dbReference>
<dbReference type="SUPFAM" id="SSF50475">
    <property type="entry name" value="FMN-binding split barrel"/>
    <property type="match status" value="1"/>
</dbReference>
<evidence type="ECO:0000256" key="1">
    <source>
        <dbReference type="ARBA" id="ARBA00023002"/>
    </source>
</evidence>
<organism evidence="3 4">
    <name type="scientific">Amnibacterium soli</name>
    <dbReference type="NCBI Taxonomy" id="1282736"/>
    <lineage>
        <taxon>Bacteria</taxon>
        <taxon>Bacillati</taxon>
        <taxon>Actinomycetota</taxon>
        <taxon>Actinomycetes</taxon>
        <taxon>Micrococcales</taxon>
        <taxon>Microbacteriaceae</taxon>
        <taxon>Amnibacterium</taxon>
    </lineage>
</organism>